<dbReference type="PANTHER" id="PTHR11941:SF169">
    <property type="entry name" value="(7AS)-7A-METHYL-1,5-DIOXO-2,3,5,6,7,7A-HEXAHYDRO-1H-INDENE-CARBOXYL-COA HYDROLASE"/>
    <property type="match status" value="1"/>
</dbReference>
<dbReference type="InterPro" id="IPR014748">
    <property type="entry name" value="Enoyl-CoA_hydra_C"/>
</dbReference>
<comment type="caution">
    <text evidence="4">The sequence shown here is derived from an EMBL/GenBank/DDBJ whole genome shotgun (WGS) entry which is preliminary data.</text>
</comment>
<keyword evidence="5" id="KW-1185">Reference proteome</keyword>
<evidence type="ECO:0000313" key="4">
    <source>
        <dbReference type="EMBL" id="PRZ41506.1"/>
    </source>
</evidence>
<dbReference type="GO" id="GO:0006635">
    <property type="term" value="P:fatty acid beta-oxidation"/>
    <property type="evidence" value="ECO:0007669"/>
    <property type="project" value="TreeGrafter"/>
</dbReference>
<accession>A0A2T0ZYT5</accession>
<gene>
    <name evidence="4" type="ORF">CLV47_10953</name>
</gene>
<dbReference type="InterPro" id="IPR001753">
    <property type="entry name" value="Enoyl-CoA_hydra/iso"/>
</dbReference>
<evidence type="ECO:0000256" key="3">
    <source>
        <dbReference type="ARBA" id="ARBA00023239"/>
    </source>
</evidence>
<dbReference type="OrthoDB" id="4284283at2"/>
<protein>
    <submittedName>
        <fullName evidence="4">Enoyl-CoA hydratase/carnithine racemase</fullName>
    </submittedName>
</protein>
<sequence length="252" mass="26764">MPADLVATKRDGHVLIITMQRDTKRNAVDRAMADQLDVAFNELEDDSALWAGVLAGSSVAFSAGSDLKSEGDYYTERGGEYAIIRRQRRKPLIAAVEAMALGGGMEIALACDLVIASETATFGLPEVKRGLIPACAGLFRGPRALPLNIATELILTGDSISAQRAAELGFANQVVPTGTALEAAKALADKICQNGPVAVQLALEAIRASVATNDELGWTLTEKARTAVYASEDRTEGVSAFFEKRAPQWTGR</sequence>
<dbReference type="Gene3D" id="1.10.12.10">
    <property type="entry name" value="Lyase 2-enoyl-coa Hydratase, Chain A, domain 2"/>
    <property type="match status" value="1"/>
</dbReference>
<dbReference type="GO" id="GO:0016829">
    <property type="term" value="F:lyase activity"/>
    <property type="evidence" value="ECO:0007669"/>
    <property type="project" value="UniProtKB-KW"/>
</dbReference>
<dbReference type="PANTHER" id="PTHR11941">
    <property type="entry name" value="ENOYL-COA HYDRATASE-RELATED"/>
    <property type="match status" value="1"/>
</dbReference>
<proteinExistence type="inferred from homology"/>
<dbReference type="Pfam" id="PF00378">
    <property type="entry name" value="ECH_1"/>
    <property type="match status" value="1"/>
</dbReference>
<comment type="similarity">
    <text evidence="1">Belongs to the enoyl-CoA hydratase/isomerase family.</text>
</comment>
<dbReference type="SUPFAM" id="SSF52096">
    <property type="entry name" value="ClpP/crotonase"/>
    <property type="match status" value="1"/>
</dbReference>
<dbReference type="Proteomes" id="UP000237752">
    <property type="component" value="Unassembled WGS sequence"/>
</dbReference>
<evidence type="ECO:0000256" key="2">
    <source>
        <dbReference type="ARBA" id="ARBA00023098"/>
    </source>
</evidence>
<dbReference type="EMBL" id="PVUE01000009">
    <property type="protein sequence ID" value="PRZ41506.1"/>
    <property type="molecule type" value="Genomic_DNA"/>
</dbReference>
<dbReference type="CDD" id="cd06558">
    <property type="entry name" value="crotonase-like"/>
    <property type="match status" value="1"/>
</dbReference>
<dbReference type="AlphaFoldDB" id="A0A2T0ZYT5"/>
<keyword evidence="2" id="KW-0443">Lipid metabolism</keyword>
<organism evidence="4 5">
    <name type="scientific">Antricoccus suffuscus</name>
    <dbReference type="NCBI Taxonomy" id="1629062"/>
    <lineage>
        <taxon>Bacteria</taxon>
        <taxon>Bacillati</taxon>
        <taxon>Actinomycetota</taxon>
        <taxon>Actinomycetes</taxon>
        <taxon>Geodermatophilales</taxon>
        <taxon>Antricoccaceae</taxon>
        <taxon>Antricoccus</taxon>
    </lineage>
</organism>
<evidence type="ECO:0000256" key="1">
    <source>
        <dbReference type="ARBA" id="ARBA00005254"/>
    </source>
</evidence>
<dbReference type="Gene3D" id="3.90.226.10">
    <property type="entry name" value="2-enoyl-CoA Hydratase, Chain A, domain 1"/>
    <property type="match status" value="1"/>
</dbReference>
<evidence type="ECO:0000313" key="5">
    <source>
        <dbReference type="Proteomes" id="UP000237752"/>
    </source>
</evidence>
<reference evidence="4 5" key="1">
    <citation type="submission" date="2018-03" db="EMBL/GenBank/DDBJ databases">
        <title>Genomic Encyclopedia of Archaeal and Bacterial Type Strains, Phase II (KMG-II): from individual species to whole genera.</title>
        <authorList>
            <person name="Goeker M."/>
        </authorList>
    </citation>
    <scope>NUCLEOTIDE SEQUENCE [LARGE SCALE GENOMIC DNA]</scope>
    <source>
        <strain evidence="4 5">DSM 100065</strain>
    </source>
</reference>
<keyword evidence="3" id="KW-0456">Lyase</keyword>
<name>A0A2T0ZYT5_9ACTN</name>
<dbReference type="RefSeq" id="WP_106349265.1">
    <property type="nucleotide sequence ID" value="NZ_PVUE01000009.1"/>
</dbReference>
<dbReference type="InterPro" id="IPR029045">
    <property type="entry name" value="ClpP/crotonase-like_dom_sf"/>
</dbReference>